<reference evidence="1" key="1">
    <citation type="journal article" date="2023" name="G3 (Bethesda)">
        <title>A reference genome for the long-term kleptoplast-retaining sea slug Elysia crispata morphotype clarki.</title>
        <authorList>
            <person name="Eastman K.E."/>
            <person name="Pendleton A.L."/>
            <person name="Shaikh M.A."/>
            <person name="Suttiyut T."/>
            <person name="Ogas R."/>
            <person name="Tomko P."/>
            <person name="Gavelis G."/>
            <person name="Widhalm J.R."/>
            <person name="Wisecaver J.H."/>
        </authorList>
    </citation>
    <scope>NUCLEOTIDE SEQUENCE</scope>
    <source>
        <strain evidence="1">ECLA1</strain>
    </source>
</reference>
<evidence type="ECO:0000313" key="2">
    <source>
        <dbReference type="Proteomes" id="UP001283361"/>
    </source>
</evidence>
<protein>
    <submittedName>
        <fullName evidence="1">Uncharacterized protein</fullName>
    </submittedName>
</protein>
<comment type="caution">
    <text evidence="1">The sequence shown here is derived from an EMBL/GenBank/DDBJ whole genome shotgun (WGS) entry which is preliminary data.</text>
</comment>
<dbReference type="AlphaFoldDB" id="A0AAE1BBZ6"/>
<organism evidence="1 2">
    <name type="scientific">Elysia crispata</name>
    <name type="common">lettuce slug</name>
    <dbReference type="NCBI Taxonomy" id="231223"/>
    <lineage>
        <taxon>Eukaryota</taxon>
        <taxon>Metazoa</taxon>
        <taxon>Spiralia</taxon>
        <taxon>Lophotrochozoa</taxon>
        <taxon>Mollusca</taxon>
        <taxon>Gastropoda</taxon>
        <taxon>Heterobranchia</taxon>
        <taxon>Euthyneura</taxon>
        <taxon>Panpulmonata</taxon>
        <taxon>Sacoglossa</taxon>
        <taxon>Placobranchoidea</taxon>
        <taxon>Plakobranchidae</taxon>
        <taxon>Elysia</taxon>
    </lineage>
</organism>
<dbReference type="Proteomes" id="UP001283361">
    <property type="component" value="Unassembled WGS sequence"/>
</dbReference>
<gene>
    <name evidence="1" type="ORF">RRG08_007626</name>
</gene>
<accession>A0AAE1BBZ6</accession>
<evidence type="ECO:0000313" key="1">
    <source>
        <dbReference type="EMBL" id="KAK3803528.1"/>
    </source>
</evidence>
<sequence>MTSRKSTAQILAMADKSVGDMKKQLLNRARYVENSSPEPRHTINMWDMNLAMKEKERLGINFNRSVTMSLESRWEVVNRLTVEFLKEVISLNDQLAEEANKQAKQLLTLILTRTKRLGMASRMEQMAGLLMHITFYRTVLKAKMEEMHKYTSFLFQCAELLGFTHPTQIMDRYTALQAILNEIREDYENRVNYLTMLQEQHTEFLESSAEKNIVLHNRMANMHLHLKDIRKEIAEMERFIDEKEQQAAESMVKLRKVKASINHCYTSIMTYKGLECRETNLVKQMEEFGIRLGIIMAAVKFVEDQQAKALKEMEAREAVRLTLHRHSFESHSTYSHEESMVTDECKDSSYFGPTASEINRSSNWRPGLAARCTAALKFDSRTCAQLSRQRGGLMSIKDEDLGLTMRKCFLRAEDSSLVTYGGAKQVNGPFDRRKPFRSTADAAICNWRCQRRSVFPSSKSFSCGEDETMKLKNIRGLEPIYEIGCRETKQAHQISTKTTCRFSAIQEYGTIEAKVHNSNSGLSQRSRFLSSSTRNGAVNNAALDKSSNQSLNDYRVAVSKSGEINVLQQHARDKYFLPSITADSVRGSKRLLSSTACGQPEKFGTKSGARLLPLPCVSERSSNAMNSAKRLYYLSSAREQQSDNIYNGFWDDGVFVSAPISKQNKLAGKSSTEKDVEKVPKPDLMLKDKDRKEDGYSKTCSCQNSLFRVPFKAALRRLSSFTDTVSVKDIELLQRAVERSEEEEYKSKELQSNKFHDCVSSGTTVSCAQQQQQLNKRKSDSCLKSPTCKPKRTKTSNSCKVLSKYCSAPVKSQYPPLRQPGILQQKWRYAEVTAPSATCSRVEATAPKTNALNSARKMYQTRNFKKDCLSILANVKLGPQWSEKQQQKD</sequence>
<keyword evidence="2" id="KW-1185">Reference proteome</keyword>
<proteinExistence type="predicted"/>
<dbReference type="EMBL" id="JAWDGP010000116">
    <property type="protein sequence ID" value="KAK3803528.1"/>
    <property type="molecule type" value="Genomic_DNA"/>
</dbReference>
<name>A0AAE1BBZ6_9GAST</name>